<sequence>MLNRNSVFTRLTESFTTPSSSHNNAQEVQKTPQEATTSEQSTPIRNINNEELKGKVETKIISLWHNMKYGWSGKMRSSFSKESAIWFLGRCYHRKMTPCPSMEASVEITNTNLTNTENRLMTLSMHEEQPTSSESYFNIQTPTSDNGEIDRAIEPAEETGQDVIGNYEDGIDGFKKDFISRIWMTYRKDFAMMQVEPSNASNGYTSDCGWGCMIRSGQMMLAQALVMHFLSRSWRYDPESQIFATAEDHIHRKIIRWFGDQVSKNSPFSIHAMVELGKASGKKVGEWYGPGAVAHLLKQAVKQSSKENLDLTSLHVYVAQDCTIYNQDIFDECYSQENQSVPWQQQQKPLQPSPTHIRREIITWKALILLIPLRLGHEKLNPIYGDCLKAMLSLEWCIGIIGGRPKHSLFFVGYQDDKLIHLDPHYCQDMVNVNIENFSLSSFHCKSPRKMKISKMDPSCCLGFYISSRNDYDRFQSSVQPYLLPIKNYADRLNNQQQNCIVPQKSYGLEYNYPMFVFSAGRVRDQSMDLFTVRNNFPSPGSRSRQLSDDDDDDGIEDFVIV</sequence>
<evidence type="ECO:0000256" key="6">
    <source>
        <dbReference type="ARBA" id="ARBA00022801"/>
    </source>
</evidence>
<evidence type="ECO:0000256" key="1">
    <source>
        <dbReference type="ARBA" id="ARBA00004496"/>
    </source>
</evidence>
<dbReference type="GO" id="GO:0035973">
    <property type="term" value="P:aggrephagy"/>
    <property type="evidence" value="ECO:0007669"/>
    <property type="project" value="TreeGrafter"/>
</dbReference>
<keyword evidence="7" id="KW-0788">Thiol protease</keyword>
<dbReference type="GO" id="GO:0004197">
    <property type="term" value="F:cysteine-type endopeptidase activity"/>
    <property type="evidence" value="ECO:0007669"/>
    <property type="project" value="TreeGrafter"/>
</dbReference>
<keyword evidence="15" id="KW-1185">Reference proteome</keyword>
<dbReference type="InterPro" id="IPR046792">
    <property type="entry name" value="Peptidase_C54_cat"/>
</dbReference>
<dbReference type="Pfam" id="PF03416">
    <property type="entry name" value="Peptidase_C54"/>
    <property type="match status" value="1"/>
</dbReference>
<gene>
    <name evidence="14" type="ORF">CLUMA_CG019107</name>
</gene>
<evidence type="ECO:0000256" key="4">
    <source>
        <dbReference type="ARBA" id="ARBA00022490"/>
    </source>
</evidence>
<evidence type="ECO:0000256" key="2">
    <source>
        <dbReference type="ARBA" id="ARBA00010958"/>
    </source>
</evidence>
<keyword evidence="5 11" id="KW-0645">Protease</keyword>
<evidence type="ECO:0000256" key="11">
    <source>
        <dbReference type="RuleBase" id="RU363115"/>
    </source>
</evidence>
<comment type="subcellular location">
    <subcellularLocation>
        <location evidence="1 11">Cytoplasm</location>
    </subcellularLocation>
</comment>
<evidence type="ECO:0000256" key="3">
    <source>
        <dbReference type="ARBA" id="ARBA00022448"/>
    </source>
</evidence>
<dbReference type="GO" id="GO:0034727">
    <property type="term" value="P:piecemeal microautophagy of the nucleus"/>
    <property type="evidence" value="ECO:0007669"/>
    <property type="project" value="TreeGrafter"/>
</dbReference>
<evidence type="ECO:0000256" key="9">
    <source>
        <dbReference type="ARBA" id="ARBA00023006"/>
    </source>
</evidence>
<dbReference type="EC" id="3.4.22.-" evidence="11"/>
<organism evidence="14 15">
    <name type="scientific">Clunio marinus</name>
    <dbReference type="NCBI Taxonomy" id="568069"/>
    <lineage>
        <taxon>Eukaryota</taxon>
        <taxon>Metazoa</taxon>
        <taxon>Ecdysozoa</taxon>
        <taxon>Arthropoda</taxon>
        <taxon>Hexapoda</taxon>
        <taxon>Insecta</taxon>
        <taxon>Pterygota</taxon>
        <taxon>Neoptera</taxon>
        <taxon>Endopterygota</taxon>
        <taxon>Diptera</taxon>
        <taxon>Nematocera</taxon>
        <taxon>Chironomoidea</taxon>
        <taxon>Chironomidae</taxon>
        <taxon>Clunio</taxon>
    </lineage>
</organism>
<dbReference type="GO" id="GO:0000423">
    <property type="term" value="P:mitophagy"/>
    <property type="evidence" value="ECO:0007669"/>
    <property type="project" value="TreeGrafter"/>
</dbReference>
<keyword evidence="9 11" id="KW-0072">Autophagy</keyword>
<proteinExistence type="inferred from homology"/>
<keyword evidence="3" id="KW-0813">Transport</keyword>
<dbReference type="InterPro" id="IPR038765">
    <property type="entry name" value="Papain-like_cys_pep_sf"/>
</dbReference>
<evidence type="ECO:0000256" key="8">
    <source>
        <dbReference type="ARBA" id="ARBA00022927"/>
    </source>
</evidence>
<dbReference type="GO" id="GO:0005737">
    <property type="term" value="C:cytoplasm"/>
    <property type="evidence" value="ECO:0007669"/>
    <property type="project" value="UniProtKB-SubCell"/>
</dbReference>
<keyword evidence="8 11" id="KW-0653">Protein transport</keyword>
<comment type="function">
    <text evidence="11">Cysteine protease that plays a key role in autophagy by mediating both proteolytic activation and delipidation of ATG8 family proteins.</text>
</comment>
<dbReference type="AlphaFoldDB" id="A0A1J1J5L2"/>
<evidence type="ECO:0000313" key="15">
    <source>
        <dbReference type="Proteomes" id="UP000183832"/>
    </source>
</evidence>
<dbReference type="SUPFAM" id="SSF54001">
    <property type="entry name" value="Cysteine proteinases"/>
    <property type="match status" value="1"/>
</dbReference>
<dbReference type="STRING" id="568069.A0A1J1J5L2"/>
<dbReference type="OrthoDB" id="2960936at2759"/>
<comment type="catalytic activity">
    <reaction evidence="10">
        <text>[protein]-C-terminal L-amino acid-glycyl-phosphatidylethanolamide + H2O = [protein]-C-terminal L-amino acid-glycine + a 1,2-diacyl-sn-glycero-3-phosphoethanolamine</text>
        <dbReference type="Rhea" id="RHEA:67548"/>
        <dbReference type="Rhea" id="RHEA-COMP:17323"/>
        <dbReference type="Rhea" id="RHEA-COMP:17324"/>
        <dbReference type="ChEBI" id="CHEBI:15377"/>
        <dbReference type="ChEBI" id="CHEBI:64612"/>
        <dbReference type="ChEBI" id="CHEBI:172940"/>
        <dbReference type="ChEBI" id="CHEBI:172941"/>
    </reaction>
    <physiologicalReaction direction="left-to-right" evidence="10">
        <dbReference type="Rhea" id="RHEA:67549"/>
    </physiologicalReaction>
</comment>
<feature type="domain" description="Peptidase C54 catalytic" evidence="13">
    <location>
        <begin position="172"/>
        <end position="477"/>
    </location>
</feature>
<evidence type="ECO:0000256" key="12">
    <source>
        <dbReference type="SAM" id="MobiDB-lite"/>
    </source>
</evidence>
<evidence type="ECO:0000259" key="13">
    <source>
        <dbReference type="Pfam" id="PF03416"/>
    </source>
</evidence>
<dbReference type="GO" id="GO:0016485">
    <property type="term" value="P:protein processing"/>
    <property type="evidence" value="ECO:0007669"/>
    <property type="project" value="TreeGrafter"/>
</dbReference>
<feature type="region of interest" description="Disordered" evidence="12">
    <location>
        <begin position="13"/>
        <end position="43"/>
    </location>
</feature>
<reference evidence="14 15" key="1">
    <citation type="submission" date="2015-04" db="EMBL/GenBank/DDBJ databases">
        <authorList>
            <person name="Syromyatnikov M.Y."/>
            <person name="Popov V.N."/>
        </authorList>
    </citation>
    <scope>NUCLEOTIDE SEQUENCE [LARGE SCALE GENOMIC DNA]</scope>
</reference>
<dbReference type="PANTHER" id="PTHR22624">
    <property type="entry name" value="CYSTEINE PROTEASE ATG4"/>
    <property type="match status" value="1"/>
</dbReference>
<dbReference type="Proteomes" id="UP000183832">
    <property type="component" value="Unassembled WGS sequence"/>
</dbReference>
<evidence type="ECO:0000256" key="5">
    <source>
        <dbReference type="ARBA" id="ARBA00022670"/>
    </source>
</evidence>
<accession>A0A1J1J5L2</accession>
<evidence type="ECO:0000256" key="10">
    <source>
        <dbReference type="ARBA" id="ARBA00029362"/>
    </source>
</evidence>
<evidence type="ECO:0000256" key="7">
    <source>
        <dbReference type="ARBA" id="ARBA00022807"/>
    </source>
</evidence>
<dbReference type="GO" id="GO:0000045">
    <property type="term" value="P:autophagosome assembly"/>
    <property type="evidence" value="ECO:0007669"/>
    <property type="project" value="TreeGrafter"/>
</dbReference>
<dbReference type="GO" id="GO:0019786">
    <property type="term" value="F:protein-phosphatidylethanolamide deconjugating activity"/>
    <property type="evidence" value="ECO:0007669"/>
    <property type="project" value="InterPro"/>
</dbReference>
<keyword evidence="6 11" id="KW-0378">Hydrolase</keyword>
<dbReference type="InterPro" id="IPR005078">
    <property type="entry name" value="Peptidase_C54"/>
</dbReference>
<keyword evidence="4 11" id="KW-0963">Cytoplasm</keyword>
<dbReference type="EMBL" id="CVRI01000066">
    <property type="protein sequence ID" value="CRL06161.1"/>
    <property type="molecule type" value="Genomic_DNA"/>
</dbReference>
<comment type="similarity">
    <text evidence="2 11">Belongs to the peptidase C54 family.</text>
</comment>
<evidence type="ECO:0000313" key="14">
    <source>
        <dbReference type="EMBL" id="CRL06161.1"/>
    </source>
</evidence>
<name>A0A1J1J5L2_9DIPT</name>
<protein>
    <recommendedName>
        <fullName evidence="11">Cysteine protease</fullName>
        <ecNumber evidence="11">3.4.22.-</ecNumber>
    </recommendedName>
</protein>
<dbReference type="GO" id="GO:0015031">
    <property type="term" value="P:protein transport"/>
    <property type="evidence" value="ECO:0007669"/>
    <property type="project" value="UniProtKB-KW"/>
</dbReference>
<dbReference type="PANTHER" id="PTHR22624:SF52">
    <property type="entry name" value="CYSTEINE PROTEASE"/>
    <property type="match status" value="1"/>
</dbReference>